<dbReference type="EMBL" id="AYZB01000005">
    <property type="protein sequence ID" value="KRM24026.1"/>
    <property type="molecule type" value="Genomic_DNA"/>
</dbReference>
<feature type="transmembrane region" description="Helical" evidence="1">
    <location>
        <begin position="6"/>
        <end position="26"/>
    </location>
</feature>
<feature type="transmembrane region" description="Helical" evidence="1">
    <location>
        <begin position="97"/>
        <end position="118"/>
    </location>
</feature>
<reference evidence="2 3" key="1">
    <citation type="journal article" date="2015" name="Genome Announc.">
        <title>Expanding the biotechnology potential of lactobacilli through comparative genomics of 213 strains and associated genera.</title>
        <authorList>
            <person name="Sun Z."/>
            <person name="Harris H.M."/>
            <person name="McCann A."/>
            <person name="Guo C."/>
            <person name="Argimon S."/>
            <person name="Zhang W."/>
            <person name="Yang X."/>
            <person name="Jeffery I.B."/>
            <person name="Cooney J.C."/>
            <person name="Kagawa T.F."/>
            <person name="Liu W."/>
            <person name="Song Y."/>
            <person name="Salvetti E."/>
            <person name="Wrobel A."/>
            <person name="Rasinkangas P."/>
            <person name="Parkhill J."/>
            <person name="Rea M.C."/>
            <person name="O'Sullivan O."/>
            <person name="Ritari J."/>
            <person name="Douillard F.P."/>
            <person name="Paul Ross R."/>
            <person name="Yang R."/>
            <person name="Briner A.E."/>
            <person name="Felis G.E."/>
            <person name="de Vos W.M."/>
            <person name="Barrangou R."/>
            <person name="Klaenhammer T.R."/>
            <person name="Caufield P.W."/>
            <person name="Cui Y."/>
            <person name="Zhang H."/>
            <person name="O'Toole P.W."/>
        </authorList>
    </citation>
    <scope>NUCLEOTIDE SEQUENCE [LARGE SCALE GENOMIC DNA]</scope>
    <source>
        <strain evidence="2 3">DSM 20719</strain>
    </source>
</reference>
<comment type="caution">
    <text evidence="2">The sequence shown here is derived from an EMBL/GenBank/DDBJ whole genome shotgun (WGS) entry which is preliminary data.</text>
</comment>
<organism evidence="2 3">
    <name type="scientific">Latilactobacillus graminis DSM 20719</name>
    <dbReference type="NCBI Taxonomy" id="1423752"/>
    <lineage>
        <taxon>Bacteria</taxon>
        <taxon>Bacillati</taxon>
        <taxon>Bacillota</taxon>
        <taxon>Bacilli</taxon>
        <taxon>Lactobacillales</taxon>
        <taxon>Lactobacillaceae</taxon>
        <taxon>Latilactobacillus</taxon>
    </lineage>
</organism>
<dbReference type="Pfam" id="PF11877">
    <property type="entry name" value="DUF3397"/>
    <property type="match status" value="1"/>
</dbReference>
<dbReference type="AlphaFoldDB" id="A0AA89KY66"/>
<dbReference type="InterPro" id="IPR024515">
    <property type="entry name" value="DUF3397"/>
</dbReference>
<evidence type="ECO:0000256" key="1">
    <source>
        <dbReference type="SAM" id="Phobius"/>
    </source>
</evidence>
<proteinExistence type="predicted"/>
<sequence>MIQMPLTTTLLFASLPLICLAIGYGLNWLARRLFKYRLPLVDLLPIPLLISAVYLSLPVFRKAGWFFSLAICLWGIIWILTRFYFEHALYLHKFLHSWWRFIFVMSGIWYVSFLIISLL</sequence>
<keyword evidence="1" id="KW-0812">Transmembrane</keyword>
<keyword evidence="1" id="KW-1133">Transmembrane helix</keyword>
<dbReference type="Proteomes" id="UP000050823">
    <property type="component" value="Unassembled WGS sequence"/>
</dbReference>
<feature type="transmembrane region" description="Helical" evidence="1">
    <location>
        <begin position="63"/>
        <end position="85"/>
    </location>
</feature>
<keyword evidence="1" id="KW-0472">Membrane</keyword>
<protein>
    <recommendedName>
        <fullName evidence="4">DUF3397 domain-containing protein</fullName>
    </recommendedName>
</protein>
<evidence type="ECO:0000313" key="2">
    <source>
        <dbReference type="EMBL" id="KRM24026.1"/>
    </source>
</evidence>
<evidence type="ECO:0008006" key="4">
    <source>
        <dbReference type="Google" id="ProtNLM"/>
    </source>
</evidence>
<feature type="transmembrane region" description="Helical" evidence="1">
    <location>
        <begin position="38"/>
        <end position="57"/>
    </location>
</feature>
<accession>A0AA89KY66</accession>
<name>A0AA89KY66_9LACO</name>
<evidence type="ECO:0000313" key="3">
    <source>
        <dbReference type="Proteomes" id="UP000050823"/>
    </source>
</evidence>
<gene>
    <name evidence="2" type="ORF">FC90_GL001269</name>
</gene>